<dbReference type="EMBL" id="KN832984">
    <property type="protein sequence ID" value="KIM85682.1"/>
    <property type="molecule type" value="Genomic_DNA"/>
</dbReference>
<dbReference type="AlphaFoldDB" id="A0A0C3C7P1"/>
<evidence type="ECO:0000313" key="2">
    <source>
        <dbReference type="Proteomes" id="UP000054166"/>
    </source>
</evidence>
<keyword evidence="2" id="KW-1185">Reference proteome</keyword>
<dbReference type="STRING" id="765440.A0A0C3C7P1"/>
<name>A0A0C3C7P1_PILCF</name>
<dbReference type="InParanoid" id="A0A0C3C7P1"/>
<accession>A0A0C3C7P1</accession>
<gene>
    <name evidence="1" type="ORF">PILCRDRAFT_816884</name>
</gene>
<proteinExistence type="predicted"/>
<sequence>MPHKHCQGHSLSQPQRQPFAQKCLSHRLSRQREFRLGRQYLPENSEDGQMYFSCRQGGPRVYDLLNALPLAPFGLLSWFVVDREEEMFELNDILDEDKVMQALWGRWILLKRQEFLADYYQGIVTFIDENWRIFANFTPHVCGKQIFDGLRGCSTVASL</sequence>
<dbReference type="OrthoDB" id="3249923at2759"/>
<reference evidence="1 2" key="1">
    <citation type="submission" date="2014-04" db="EMBL/GenBank/DDBJ databases">
        <authorList>
            <consortium name="DOE Joint Genome Institute"/>
            <person name="Kuo A."/>
            <person name="Tarkka M."/>
            <person name="Buscot F."/>
            <person name="Kohler A."/>
            <person name="Nagy L.G."/>
            <person name="Floudas D."/>
            <person name="Copeland A."/>
            <person name="Barry K.W."/>
            <person name="Cichocki N."/>
            <person name="Veneault-Fourrey C."/>
            <person name="LaButti K."/>
            <person name="Lindquist E.A."/>
            <person name="Lipzen A."/>
            <person name="Lundell T."/>
            <person name="Morin E."/>
            <person name="Murat C."/>
            <person name="Sun H."/>
            <person name="Tunlid A."/>
            <person name="Henrissat B."/>
            <person name="Grigoriev I.V."/>
            <person name="Hibbett D.S."/>
            <person name="Martin F."/>
            <person name="Nordberg H.P."/>
            <person name="Cantor M.N."/>
            <person name="Hua S.X."/>
        </authorList>
    </citation>
    <scope>NUCLEOTIDE SEQUENCE [LARGE SCALE GENOMIC DNA]</scope>
    <source>
        <strain evidence="1 2">F 1598</strain>
    </source>
</reference>
<dbReference type="Proteomes" id="UP000054166">
    <property type="component" value="Unassembled WGS sequence"/>
</dbReference>
<reference evidence="2" key="2">
    <citation type="submission" date="2015-01" db="EMBL/GenBank/DDBJ databases">
        <title>Evolutionary Origins and Diversification of the Mycorrhizal Mutualists.</title>
        <authorList>
            <consortium name="DOE Joint Genome Institute"/>
            <consortium name="Mycorrhizal Genomics Consortium"/>
            <person name="Kohler A."/>
            <person name="Kuo A."/>
            <person name="Nagy L.G."/>
            <person name="Floudas D."/>
            <person name="Copeland A."/>
            <person name="Barry K.W."/>
            <person name="Cichocki N."/>
            <person name="Veneault-Fourrey C."/>
            <person name="LaButti K."/>
            <person name="Lindquist E.A."/>
            <person name="Lipzen A."/>
            <person name="Lundell T."/>
            <person name="Morin E."/>
            <person name="Murat C."/>
            <person name="Riley R."/>
            <person name="Ohm R."/>
            <person name="Sun H."/>
            <person name="Tunlid A."/>
            <person name="Henrissat B."/>
            <person name="Grigoriev I.V."/>
            <person name="Hibbett D.S."/>
            <person name="Martin F."/>
        </authorList>
    </citation>
    <scope>NUCLEOTIDE SEQUENCE [LARGE SCALE GENOMIC DNA]</scope>
    <source>
        <strain evidence="2">F 1598</strain>
    </source>
</reference>
<dbReference type="HOGENOM" id="CLU_1661452_0_0_1"/>
<evidence type="ECO:0000313" key="1">
    <source>
        <dbReference type="EMBL" id="KIM85682.1"/>
    </source>
</evidence>
<protein>
    <submittedName>
        <fullName evidence="1">Uncharacterized protein</fullName>
    </submittedName>
</protein>
<organism evidence="1 2">
    <name type="scientific">Piloderma croceum (strain F 1598)</name>
    <dbReference type="NCBI Taxonomy" id="765440"/>
    <lineage>
        <taxon>Eukaryota</taxon>
        <taxon>Fungi</taxon>
        <taxon>Dikarya</taxon>
        <taxon>Basidiomycota</taxon>
        <taxon>Agaricomycotina</taxon>
        <taxon>Agaricomycetes</taxon>
        <taxon>Agaricomycetidae</taxon>
        <taxon>Atheliales</taxon>
        <taxon>Atheliaceae</taxon>
        <taxon>Piloderma</taxon>
    </lineage>
</organism>